<evidence type="ECO:0000313" key="2">
    <source>
        <dbReference type="Proteomes" id="UP000293854"/>
    </source>
</evidence>
<sequence length="56" mass="6584">MFNISSVSNEIKEEAKGLIDQNNHQEDIQDSLKQFIQNVSNEEVLEALRQLYYIEK</sequence>
<dbReference type="Proteomes" id="UP000293854">
    <property type="component" value="Unassembled WGS sequence"/>
</dbReference>
<protein>
    <submittedName>
        <fullName evidence="1">DUF438 domain-containing protein</fullName>
    </submittedName>
</protein>
<name>A0A4Q7CL00_9STAP</name>
<accession>A0A4Q7CL00</accession>
<gene>
    <name evidence="1" type="ORF">EIG99_13630</name>
</gene>
<comment type="caution">
    <text evidence="1">The sequence shown here is derived from an EMBL/GenBank/DDBJ whole genome shotgun (WGS) entry which is preliminary data.</text>
</comment>
<proteinExistence type="predicted"/>
<organism evidence="1 2">
    <name type="scientific">Staphylococcus condimenti</name>
    <dbReference type="NCBI Taxonomy" id="70255"/>
    <lineage>
        <taxon>Bacteria</taxon>
        <taxon>Bacillati</taxon>
        <taxon>Bacillota</taxon>
        <taxon>Bacilli</taxon>
        <taxon>Bacillales</taxon>
        <taxon>Staphylococcaceae</taxon>
        <taxon>Staphylococcus</taxon>
    </lineage>
</organism>
<dbReference type="EMBL" id="RQTE01000474">
    <property type="protein sequence ID" value="RZH99640.1"/>
    <property type="molecule type" value="Genomic_DNA"/>
</dbReference>
<dbReference type="AlphaFoldDB" id="A0A4Q7CL00"/>
<feature type="non-terminal residue" evidence="1">
    <location>
        <position position="56"/>
    </location>
</feature>
<evidence type="ECO:0000313" key="1">
    <source>
        <dbReference type="EMBL" id="RZH99640.1"/>
    </source>
</evidence>
<reference evidence="1 2" key="1">
    <citation type="submission" date="2018-11" db="EMBL/GenBank/DDBJ databases">
        <title>Genomic profiling of Staphylococcus species from a Poultry farm system in KwaZulu-Natal, South Africa.</title>
        <authorList>
            <person name="Amoako D.G."/>
            <person name="Somboro A.M."/>
            <person name="Abia A.L.K."/>
            <person name="Bester L.A."/>
            <person name="Essack S.Y."/>
        </authorList>
    </citation>
    <scope>NUCLEOTIDE SEQUENCE [LARGE SCALE GENOMIC DNA]</scope>
    <source>
        <strain evidence="1 2">SA11</strain>
    </source>
</reference>